<dbReference type="InterPro" id="IPR001242">
    <property type="entry name" value="Condensation_dom"/>
</dbReference>
<dbReference type="InterPro" id="IPR000873">
    <property type="entry name" value="AMP-dep_synth/lig_dom"/>
</dbReference>
<dbReference type="PROSITE" id="PS00455">
    <property type="entry name" value="AMP_BINDING"/>
    <property type="match status" value="2"/>
</dbReference>
<dbReference type="InterPro" id="IPR010071">
    <property type="entry name" value="AA_adenyl_dom"/>
</dbReference>
<dbReference type="InterPro" id="IPR006162">
    <property type="entry name" value="Ppantetheine_attach_site"/>
</dbReference>
<dbReference type="RefSeq" id="WP_190184472.1">
    <property type="nucleotide sequence ID" value="NZ_BMVP01000004.1"/>
</dbReference>
<evidence type="ECO:0000256" key="1">
    <source>
        <dbReference type="ARBA" id="ARBA00001957"/>
    </source>
</evidence>
<dbReference type="PROSITE" id="PS50075">
    <property type="entry name" value="CARRIER"/>
    <property type="match status" value="2"/>
</dbReference>
<keyword evidence="5" id="KW-0045">Antibiotic biosynthesis</keyword>
<dbReference type="InterPro" id="IPR023213">
    <property type="entry name" value="CAT-like_dom_sf"/>
</dbReference>
<sequence>MATHDHGFLPLTSPQTGVWFAQQLDPARCDYTIGEYLEIHGALDAELFEQALSRTLAETEALGMRFAEVDGEVRQMPADRPPFRLATADAGACSDPAAEADALMRAELARPMDLATGDVTRHLLVRTGPDTHRWLQAYHHIVADGVSGSLLARRVAEVYSALAAGAPVAACDAAPWERIVAEEHAYRQSEEHLRDGEFWRAKLADAPEPVSFTGHTPARPTGVAVRVSGELDAVDAGALRDAARRLGTRWSALVMAAAAGYLHRVGATEDVVLGLPVTGRTTPAARRTPGMFSKVLPLRLRVTGAMSVEELVRSTSAGIKEALRHQRYRVEELYSGADGSGTRPWDAVVNLMSFDYGLSFDGAGATAHNLAVGPVDHVSVNVYDRGGDSALTVQVEGDAAEGGTEELAAHQRRFIRFLVALATADPSAPVDSLGLLTGADEERLAVLGDGGSAAATQDRCLHELFEEQAARTPDAVAVVCAGERLSYAELDAWAEDIAGRLRPLTTPGMPVGVSVERSPAMVAALLGILKAGGCYVPLDPALPRRRIAYIVRDAAIRTAVAGPGAADCLPADLEGVVATGDRPAGPVTADRPRPRLSPDGPAYLLYTSGSTGEPKGVLVPHAAAADFVLGHLVLCGAAAPATAEGSGSGSGSGERFLGFASLSFDVCVLDVFGALLSGSALVLATDEERTDVDRLQALLVRERVTVADLPPALLPLLDPAALPALRFLSTGGEAPSGDAVDRWARDGREVWNAYGPTEAAVSVTMHRCVSPSGGQVPPIGRPMVNHRAYVLDPRLRLLPPGAAGELCVAGAGLAHGYAGRPGMTAERFVPDPFAQVPGARMYRTGDLVRWSARGELEFLGRIDQQVKVNGHRIELGEIESVLGRHPSVGQASVTVHEAAGGGRRLVAFVAPGPGAAVAGPAELAAHLAEAVPRYMVPHTFVVLDRLPLTAGGKVDRKALVVPAGVEVPPAAAAGPEGPYTEAERTLSALVGEVLGCRAAPGDNFFELGGDSIAALSLVSRARSRGFSFTLREVFEHKTASALAAAAADPTGEVAGTAGEEEYGELPATPVMRWLLDDAGPHGRFSQSLVLALPEGVDDTRLVRVLQAVIDHHAALRLRTAHGPEGTLCSVGAPGTVDAAGLYRSVDTTGLDDAARSAMTERAAADAAGELDPAAGVVLRAVRFGGDGAPGRLLLCVHHLAVDGVSWRVLMDDLAEAWAAVSEDRPVRLTPGGASFRDWAAHLQRQAHSPEVMAELPYWQAVLAPCATPSAAPALWERVPVPTRDTAGTTRTLTLDLPAEVAAPLLSAVPAALRTGPAEILLAALALAARDPLLAGGAQALLLDLEGHGRADRTGRHDLSRTVGWFTTQYPVRLDLGGLDAAAAHTGGDALAELVGRVHDTLAAVPDHGTGFGLLARLNPGTARELAAAPQPRVLFNYLGRFDASGDAPWGPAAEAGGLRAACDPGMPVDHCLQIDALALDGPAGPSLRAVLTWPQHLVDESEAEALVTGWEESLRLLARWAPPSGGAARPAPRDFPLVRLTQPEVDALAERYPAMADVTTLSPLQEGLFFHASYDTAGVDAYTGQLVLTLDGDLDPGALATACRGLLARHSALRAAFTDRGLDRPVQVVLGAVDAPWESADLSGLDEEARERAWEELLAADRGRRFDLERPPLVRFTLVRVGSGRHRLVMTNHHILWDGWSSAVLLRELLAGYGAATGSQPAAAVTGVPYQDYLDWLARQDRDAAAAAWGAALAGLDEPTLLGAADPHRLDALPDRITLELSRGLTERLTERARSAGITLNSVVQGAWAILLSRLTGRDDVVFGGTVSGRTADLEGIEEMVGLLINTLPVRMRVDGDEPLLTALGRFQDEQARLMDHQHLGLADIQRATGLGTLFDTTVVVENYPLDLESVREPAGGLRLTGVDGSDATHYTVNLIVLPGERLRLHLDHRPDVLDARAARSVADALERLLVTAADEPRTPVGGIDLLSAEQHRLIEEWNSTAVPVPDTTLVELFERQVAATPDAPATVFREELLSYAELDARAERLAGALRERGAGPERIVAVALHRSTEMVVALLAVLKSGAAYLPVDPTLPAERVAYLLSDAEPVLLITTEDVEPLLPGAPGPVRVRPDATAGAGGPGARAALPSHPAYVIYTSGSTGRPKAVVVEHAAIVNRLLWMQDRYGLGADDRVLQKTPFGFDVSVWEFFWPLLTGAVLVVAEPGGHKDPAYLAELIRRESVTTVHFVPSMLAVFAQEPAAGLCRSLRRVVCSGEALPEELKDRFLDVLDVPLHNLYGPTEAAVDVTHWDCRREDRGPVPIGRPIWNTALYVLDPAGRPVPVGLPGELYLAGAGLARGYLRRPELTAERFPLDPFGPPGSRMYRTGDIVRRRADGAVEYLGRTDDQVKIHGFRIELGEIETSLARLPGVGRAAVVVREDVPGERRLAGYVVPAPGAVLDPAAMRAELARALPEYMVPLLLVVDGLPVTPNGKLDRKALPAPASGSAPTGHEPPAGETEEFVALVWEAVLDRTGVGRHDDFFALGGHSLSATRVAARLRQALGLELPLHTLFEHRTVAGLAAAVETALFADIAATADGAALSLVPQGETS</sequence>
<dbReference type="Pfam" id="PF00668">
    <property type="entry name" value="Condensation"/>
    <property type="match status" value="3"/>
</dbReference>
<protein>
    <recommendedName>
        <fullName evidence="6">Carrier domain-containing protein</fullName>
    </recommendedName>
</protein>
<dbReference type="Pfam" id="PF00550">
    <property type="entry name" value="PP-binding"/>
    <property type="match status" value="2"/>
</dbReference>
<dbReference type="NCBIfam" id="TIGR01733">
    <property type="entry name" value="AA-adenyl-dom"/>
    <property type="match status" value="2"/>
</dbReference>
<name>A0ABQ3EUT1_9ACTN</name>
<evidence type="ECO:0000256" key="5">
    <source>
        <dbReference type="ARBA" id="ARBA00023194"/>
    </source>
</evidence>
<reference evidence="8" key="1">
    <citation type="journal article" date="2019" name="Int. J. Syst. Evol. Microbiol.">
        <title>The Global Catalogue of Microorganisms (GCM) 10K type strain sequencing project: providing services to taxonomists for standard genome sequencing and annotation.</title>
        <authorList>
            <consortium name="The Broad Institute Genomics Platform"/>
            <consortium name="The Broad Institute Genome Sequencing Center for Infectious Disease"/>
            <person name="Wu L."/>
            <person name="Ma J."/>
        </authorList>
    </citation>
    <scope>NUCLEOTIDE SEQUENCE [LARGE SCALE GENOMIC DNA]</scope>
    <source>
        <strain evidence="8">JCM 4738</strain>
    </source>
</reference>
<dbReference type="NCBIfam" id="TIGR01720">
    <property type="entry name" value="NRPS-para261"/>
    <property type="match status" value="1"/>
</dbReference>
<accession>A0ABQ3EUT1</accession>
<dbReference type="SMART" id="SM00823">
    <property type="entry name" value="PKS_PP"/>
    <property type="match status" value="2"/>
</dbReference>
<dbReference type="Gene3D" id="3.30.559.30">
    <property type="entry name" value="Nonribosomal peptide synthetase, condensation domain"/>
    <property type="match status" value="3"/>
</dbReference>
<feature type="domain" description="Carrier" evidence="6">
    <location>
        <begin position="2509"/>
        <end position="2584"/>
    </location>
</feature>
<dbReference type="Gene3D" id="3.40.50.980">
    <property type="match status" value="4"/>
</dbReference>
<dbReference type="Proteomes" id="UP000642673">
    <property type="component" value="Unassembled WGS sequence"/>
</dbReference>
<dbReference type="Pfam" id="PF00501">
    <property type="entry name" value="AMP-binding"/>
    <property type="match status" value="2"/>
</dbReference>
<dbReference type="CDD" id="cd05930">
    <property type="entry name" value="A_NRPS"/>
    <property type="match status" value="1"/>
</dbReference>
<dbReference type="Gene3D" id="3.30.559.10">
    <property type="entry name" value="Chloramphenicol acetyltransferase-like domain"/>
    <property type="match status" value="3"/>
</dbReference>
<evidence type="ECO:0000256" key="2">
    <source>
        <dbReference type="ARBA" id="ARBA00022450"/>
    </source>
</evidence>
<keyword evidence="8" id="KW-1185">Reference proteome</keyword>
<dbReference type="SUPFAM" id="SSF52777">
    <property type="entry name" value="CoA-dependent acyltransferases"/>
    <property type="match status" value="6"/>
</dbReference>
<dbReference type="SUPFAM" id="SSF47336">
    <property type="entry name" value="ACP-like"/>
    <property type="match status" value="2"/>
</dbReference>
<dbReference type="InterPro" id="IPR036736">
    <property type="entry name" value="ACP-like_sf"/>
</dbReference>
<dbReference type="CDD" id="cd17646">
    <property type="entry name" value="A_NRPS_AB3403-like"/>
    <property type="match status" value="1"/>
</dbReference>
<keyword evidence="4" id="KW-0677">Repeat</keyword>
<proteinExistence type="predicted"/>
<dbReference type="Gene3D" id="2.30.38.10">
    <property type="entry name" value="Luciferase, Domain 3"/>
    <property type="match status" value="2"/>
</dbReference>
<feature type="domain" description="Carrier" evidence="6">
    <location>
        <begin position="977"/>
        <end position="1050"/>
    </location>
</feature>
<dbReference type="Pfam" id="PF13193">
    <property type="entry name" value="AMP-binding_C"/>
    <property type="match status" value="2"/>
</dbReference>
<evidence type="ECO:0000256" key="3">
    <source>
        <dbReference type="ARBA" id="ARBA00022553"/>
    </source>
</evidence>
<dbReference type="PROSITE" id="PS00012">
    <property type="entry name" value="PHOSPHOPANTETHEINE"/>
    <property type="match status" value="1"/>
</dbReference>
<dbReference type="SUPFAM" id="SSF56801">
    <property type="entry name" value="Acetyl-CoA synthetase-like"/>
    <property type="match status" value="2"/>
</dbReference>
<dbReference type="Gene3D" id="1.10.1200.10">
    <property type="entry name" value="ACP-like"/>
    <property type="match status" value="2"/>
</dbReference>
<dbReference type="CDD" id="cd19543">
    <property type="entry name" value="DCL_NRPS"/>
    <property type="match status" value="1"/>
</dbReference>
<dbReference type="InterPro" id="IPR009081">
    <property type="entry name" value="PP-bd_ACP"/>
</dbReference>
<dbReference type="InterPro" id="IPR020806">
    <property type="entry name" value="PKS_PP-bd"/>
</dbReference>
<comment type="cofactor">
    <cofactor evidence="1">
        <name>pantetheine 4'-phosphate</name>
        <dbReference type="ChEBI" id="CHEBI:47942"/>
    </cofactor>
</comment>
<dbReference type="InterPro" id="IPR025110">
    <property type="entry name" value="AMP-bd_C"/>
</dbReference>
<keyword evidence="3" id="KW-0597">Phosphoprotein</keyword>
<comment type="caution">
    <text evidence="7">The sequence shown here is derived from an EMBL/GenBank/DDBJ whole genome shotgun (WGS) entry which is preliminary data.</text>
</comment>
<organism evidence="7 8">
    <name type="scientific">Streptomyces cirratus</name>
    <dbReference type="NCBI Taxonomy" id="68187"/>
    <lineage>
        <taxon>Bacteria</taxon>
        <taxon>Bacillati</taxon>
        <taxon>Actinomycetota</taxon>
        <taxon>Actinomycetes</taxon>
        <taxon>Kitasatosporales</taxon>
        <taxon>Streptomycetaceae</taxon>
        <taxon>Streptomyces</taxon>
    </lineage>
</organism>
<dbReference type="PANTHER" id="PTHR45527:SF1">
    <property type="entry name" value="FATTY ACID SYNTHASE"/>
    <property type="match status" value="1"/>
</dbReference>
<dbReference type="InterPro" id="IPR020845">
    <property type="entry name" value="AMP-binding_CS"/>
</dbReference>
<evidence type="ECO:0000259" key="6">
    <source>
        <dbReference type="PROSITE" id="PS50075"/>
    </source>
</evidence>
<dbReference type="Gene3D" id="3.30.300.30">
    <property type="match status" value="2"/>
</dbReference>
<dbReference type="InterPro" id="IPR045851">
    <property type="entry name" value="AMP-bd_C_sf"/>
</dbReference>
<dbReference type="PANTHER" id="PTHR45527">
    <property type="entry name" value="NONRIBOSOMAL PEPTIDE SYNTHETASE"/>
    <property type="match status" value="1"/>
</dbReference>
<evidence type="ECO:0000313" key="7">
    <source>
        <dbReference type="EMBL" id="GHB56682.1"/>
    </source>
</evidence>
<gene>
    <name evidence="7" type="ORF">GCM10010347_28490</name>
</gene>
<dbReference type="EMBL" id="BMVP01000004">
    <property type="protein sequence ID" value="GHB56682.1"/>
    <property type="molecule type" value="Genomic_DNA"/>
</dbReference>
<evidence type="ECO:0000256" key="4">
    <source>
        <dbReference type="ARBA" id="ARBA00022737"/>
    </source>
</evidence>
<dbReference type="InterPro" id="IPR010060">
    <property type="entry name" value="NRPS_synth"/>
</dbReference>
<keyword evidence="2" id="KW-0596">Phosphopantetheine</keyword>
<evidence type="ECO:0000313" key="8">
    <source>
        <dbReference type="Proteomes" id="UP000642673"/>
    </source>
</evidence>